<dbReference type="EMBL" id="JAWXYG010000011">
    <property type="protein sequence ID" value="KAK4259653.1"/>
    <property type="molecule type" value="Genomic_DNA"/>
</dbReference>
<evidence type="ECO:0000256" key="2">
    <source>
        <dbReference type="ARBA" id="ARBA00022801"/>
    </source>
</evidence>
<evidence type="ECO:0000256" key="4">
    <source>
        <dbReference type="ARBA" id="ARBA00023098"/>
    </source>
</evidence>
<keyword evidence="3 5" id="KW-0442">Lipid degradation</keyword>
<comment type="similarity">
    <text evidence="1 5">Belongs to the AB hydrolase superfamily. Lipase family.</text>
</comment>
<dbReference type="SUPFAM" id="SSF53474">
    <property type="entry name" value="alpha/beta-Hydrolases"/>
    <property type="match status" value="1"/>
</dbReference>
<dbReference type="GO" id="GO:0016042">
    <property type="term" value="P:lipid catabolic process"/>
    <property type="evidence" value="ECO:0007669"/>
    <property type="project" value="UniProtKB-UniRule"/>
</dbReference>
<feature type="compositionally biased region" description="Basic and acidic residues" evidence="6">
    <location>
        <begin position="15"/>
        <end position="24"/>
    </location>
</feature>
<dbReference type="GO" id="GO:0008970">
    <property type="term" value="F:phospholipase A1 activity"/>
    <property type="evidence" value="ECO:0007669"/>
    <property type="project" value="UniProtKB-UniRule"/>
</dbReference>
<dbReference type="PANTHER" id="PTHR31828:SF15">
    <property type="entry name" value="PHOSPHOLIPASE A1"/>
    <property type="match status" value="1"/>
</dbReference>
<evidence type="ECO:0000313" key="9">
    <source>
        <dbReference type="Proteomes" id="UP001293593"/>
    </source>
</evidence>
<dbReference type="FunFam" id="3.40.50.1820:FF:000065">
    <property type="entry name" value="Phospholipase A1-II 3"/>
    <property type="match status" value="1"/>
</dbReference>
<feature type="domain" description="Fungal lipase-type" evidence="7">
    <location>
        <begin position="152"/>
        <end position="312"/>
    </location>
</feature>
<dbReference type="InterPro" id="IPR002921">
    <property type="entry name" value="Fungal_lipase-type"/>
</dbReference>
<dbReference type="GO" id="GO:0005737">
    <property type="term" value="C:cytoplasm"/>
    <property type="evidence" value="ECO:0007669"/>
    <property type="project" value="UniProtKB-ARBA"/>
</dbReference>
<reference evidence="8" key="1">
    <citation type="submission" date="2023-10" db="EMBL/GenBank/DDBJ databases">
        <title>Chromosome-level genome of the transformable northern wattle, Acacia crassicarpa.</title>
        <authorList>
            <person name="Massaro I."/>
            <person name="Sinha N.R."/>
            <person name="Poethig S."/>
            <person name="Leichty A.R."/>
        </authorList>
    </citation>
    <scope>NUCLEOTIDE SEQUENCE</scope>
    <source>
        <strain evidence="8">Acra3RX</strain>
        <tissue evidence="8">Leaf</tissue>
    </source>
</reference>
<feature type="compositionally biased region" description="Acidic residues" evidence="6">
    <location>
        <begin position="410"/>
        <end position="420"/>
    </location>
</feature>
<dbReference type="InterPro" id="IPR033556">
    <property type="entry name" value="PLA"/>
</dbReference>
<dbReference type="PANTHER" id="PTHR31828">
    <property type="entry name" value="PHOSPHOLIPASE A1-IIGAMMA"/>
    <property type="match status" value="1"/>
</dbReference>
<organism evidence="8 9">
    <name type="scientific">Acacia crassicarpa</name>
    <name type="common">northern wattle</name>
    <dbReference type="NCBI Taxonomy" id="499986"/>
    <lineage>
        <taxon>Eukaryota</taxon>
        <taxon>Viridiplantae</taxon>
        <taxon>Streptophyta</taxon>
        <taxon>Embryophyta</taxon>
        <taxon>Tracheophyta</taxon>
        <taxon>Spermatophyta</taxon>
        <taxon>Magnoliopsida</taxon>
        <taxon>eudicotyledons</taxon>
        <taxon>Gunneridae</taxon>
        <taxon>Pentapetalae</taxon>
        <taxon>rosids</taxon>
        <taxon>fabids</taxon>
        <taxon>Fabales</taxon>
        <taxon>Fabaceae</taxon>
        <taxon>Caesalpinioideae</taxon>
        <taxon>mimosoid clade</taxon>
        <taxon>Acacieae</taxon>
        <taxon>Acacia</taxon>
    </lineage>
</organism>
<dbReference type="Pfam" id="PF01764">
    <property type="entry name" value="Lipase_3"/>
    <property type="match status" value="1"/>
</dbReference>
<keyword evidence="2 5" id="KW-0378">Hydrolase</keyword>
<evidence type="ECO:0000256" key="1">
    <source>
        <dbReference type="ARBA" id="ARBA00010701"/>
    </source>
</evidence>
<name>A0AAE1IY77_9FABA</name>
<gene>
    <name evidence="8" type="ORF">QN277_005963</name>
</gene>
<evidence type="ECO:0000313" key="8">
    <source>
        <dbReference type="EMBL" id="KAK4259653.1"/>
    </source>
</evidence>
<dbReference type="InterPro" id="IPR029058">
    <property type="entry name" value="AB_hydrolase_fold"/>
</dbReference>
<evidence type="ECO:0000256" key="3">
    <source>
        <dbReference type="ARBA" id="ARBA00022963"/>
    </source>
</evidence>
<comment type="caution">
    <text evidence="8">The sequence shown here is derived from an EMBL/GenBank/DDBJ whole genome shotgun (WGS) entry which is preliminary data.</text>
</comment>
<dbReference type="AlphaFoldDB" id="A0AAE1IY77"/>
<accession>A0AAE1IY77</accession>
<feature type="region of interest" description="Disordered" evidence="6">
    <location>
        <begin position="1"/>
        <end position="28"/>
    </location>
</feature>
<feature type="compositionally biased region" description="Polar residues" evidence="6">
    <location>
        <begin position="1"/>
        <end position="11"/>
    </location>
</feature>
<dbReference type="EC" id="3.1.1.-" evidence="5"/>
<evidence type="ECO:0000256" key="6">
    <source>
        <dbReference type="SAM" id="MobiDB-lite"/>
    </source>
</evidence>
<dbReference type="Proteomes" id="UP001293593">
    <property type="component" value="Unassembled WGS sequence"/>
</dbReference>
<dbReference type="CDD" id="cd00519">
    <property type="entry name" value="Lipase_3"/>
    <property type="match status" value="1"/>
</dbReference>
<evidence type="ECO:0000256" key="5">
    <source>
        <dbReference type="RuleBase" id="RU367093"/>
    </source>
</evidence>
<evidence type="ECO:0000259" key="7">
    <source>
        <dbReference type="Pfam" id="PF01764"/>
    </source>
</evidence>
<keyword evidence="9" id="KW-1185">Reference proteome</keyword>
<proteinExistence type="inferred from homology"/>
<keyword evidence="4 5" id="KW-0443">Lipid metabolism</keyword>
<dbReference type="Gene3D" id="3.40.50.1820">
    <property type="entry name" value="alpha/beta hydrolase"/>
    <property type="match status" value="1"/>
</dbReference>
<sequence length="420" mass="47739">MGSFVSKTMNSPRVADQHEEEKRQTARPGNIATNWRELSGQNYWKDLLDPLDINLRRYIIHYGEMAEATYDAFNSDKISKYARRSRYGKRDFFSKVGLENANPFKYKVTKFLYATSEIDFLILDDVEESNWMGYVAVAADEGKAALGRRDIVVAWRGTNRAMEWIKDIQFLLDDAPYIFGDDSDCKVHRGFYSVYTATNSSSQSNITKTSARTQVLTEIRRLVNKYKDEEISITVTGYSLGAALATLNAVDIVASKYNIREDESQKACPVTAIVFASPRVGDSDFEEFSSCLKDLRILRIRNKEDIVPRHPVLGYKEVGEELEIDTQKSSFLKQPGDLKSWHNLEVYLLGVAGTQGSKGGFNLEVKRDIALVNKGLDALKDEYLIPEAWRIDQNKGLVQQSDGTWKMQEPESESDDDDFQ</sequence>
<comment type="function">
    <text evidence="5">Acylhydrolase that catalyzes the hydrolysis of phospholipids at the sn-1 position.</text>
</comment>
<protein>
    <recommendedName>
        <fullName evidence="5">Phospholipase A1</fullName>
        <ecNumber evidence="5">3.1.1.-</ecNumber>
    </recommendedName>
</protein>
<feature type="region of interest" description="Disordered" evidence="6">
    <location>
        <begin position="399"/>
        <end position="420"/>
    </location>
</feature>